<keyword evidence="2" id="KW-1133">Transmembrane helix</keyword>
<proteinExistence type="predicted"/>
<feature type="region of interest" description="Disordered" evidence="1">
    <location>
        <begin position="140"/>
        <end position="178"/>
    </location>
</feature>
<reference evidence="3 4" key="1">
    <citation type="submission" date="2017-05" db="EMBL/GenBank/DDBJ databases">
        <title>Complete genome sequence of Streptomyces sp. SCSIO 03032 revealed the diverse biosynthetic pathways for its bioactive secondary metabolites.</title>
        <authorList>
            <person name="Ma L."/>
            <person name="Zhu Y."/>
            <person name="Zhang W."/>
            <person name="Zhang G."/>
            <person name="Tian X."/>
            <person name="Zhang S."/>
            <person name="Zhang C."/>
        </authorList>
    </citation>
    <scope>NUCLEOTIDE SEQUENCE [LARGE SCALE GENOMIC DNA]</scope>
    <source>
        <strain evidence="3 4">SCSIO 03032</strain>
    </source>
</reference>
<keyword evidence="2" id="KW-0812">Transmembrane</keyword>
<feature type="transmembrane region" description="Helical" evidence="2">
    <location>
        <begin position="111"/>
        <end position="132"/>
    </location>
</feature>
<accession>A0A1W7CY78</accession>
<keyword evidence="2" id="KW-0472">Membrane</keyword>
<evidence type="ECO:0000256" key="1">
    <source>
        <dbReference type="SAM" id="MobiDB-lite"/>
    </source>
</evidence>
<evidence type="ECO:0000313" key="3">
    <source>
        <dbReference type="EMBL" id="ARQ69722.1"/>
    </source>
</evidence>
<evidence type="ECO:0000313" key="4">
    <source>
        <dbReference type="Proteomes" id="UP000194218"/>
    </source>
</evidence>
<dbReference type="Pfam" id="PF17258">
    <property type="entry name" value="DUF5324"/>
    <property type="match status" value="1"/>
</dbReference>
<dbReference type="Proteomes" id="UP000194218">
    <property type="component" value="Chromosome"/>
</dbReference>
<gene>
    <name evidence="3" type="ORF">CAG99_13375</name>
</gene>
<dbReference type="AlphaFoldDB" id="A0A1W7CY78"/>
<dbReference type="KEGG" id="smao:CAG99_13375"/>
<organism evidence="3 4">
    <name type="scientific">Streptomyces marincola</name>
    <dbReference type="NCBI Taxonomy" id="2878388"/>
    <lineage>
        <taxon>Bacteria</taxon>
        <taxon>Bacillati</taxon>
        <taxon>Actinomycetota</taxon>
        <taxon>Actinomycetes</taxon>
        <taxon>Kitasatosporales</taxon>
        <taxon>Streptomycetaceae</taxon>
        <taxon>Streptomyces</taxon>
    </lineage>
</organism>
<name>A0A1W7CY78_9ACTN</name>
<protein>
    <recommendedName>
        <fullName evidence="5">Nosiheptide resistance regulatory protein</fullName>
    </recommendedName>
</protein>
<sequence length="178" mass="18936">MSHNGKSGVRHATDMVTPYAVTAKDNAVQYAHRAGTYLAPRARLAAAEARARYAEQVVPRVALAKAAAGPAKDQAAARSAAALAALRGDISPGEIARAVRKRERRMRAGRAVRRVGLLTLVAGGTFAVWRWWSSQTNPDWLMEPSPATEIAPGESAASADRKDSRAVPEHESEQSTAG</sequence>
<evidence type="ECO:0008006" key="5">
    <source>
        <dbReference type="Google" id="ProtNLM"/>
    </source>
</evidence>
<dbReference type="EMBL" id="CP021121">
    <property type="protein sequence ID" value="ARQ69722.1"/>
    <property type="molecule type" value="Genomic_DNA"/>
</dbReference>
<dbReference type="RefSeq" id="WP_086159587.1">
    <property type="nucleotide sequence ID" value="NZ_CP021121.1"/>
</dbReference>
<keyword evidence="4" id="KW-1185">Reference proteome</keyword>
<dbReference type="InterPro" id="IPR035214">
    <property type="entry name" value="DUF5324"/>
</dbReference>
<evidence type="ECO:0000256" key="2">
    <source>
        <dbReference type="SAM" id="Phobius"/>
    </source>
</evidence>
<feature type="compositionally biased region" description="Basic and acidic residues" evidence="1">
    <location>
        <begin position="159"/>
        <end position="178"/>
    </location>
</feature>